<proteinExistence type="predicted"/>
<dbReference type="Proteomes" id="UP000887458">
    <property type="component" value="Unassembled WGS sequence"/>
</dbReference>
<organism evidence="1 2">
    <name type="scientific">Dermatophagoides pteronyssinus</name>
    <name type="common">European house dust mite</name>
    <dbReference type="NCBI Taxonomy" id="6956"/>
    <lineage>
        <taxon>Eukaryota</taxon>
        <taxon>Metazoa</taxon>
        <taxon>Ecdysozoa</taxon>
        <taxon>Arthropoda</taxon>
        <taxon>Chelicerata</taxon>
        <taxon>Arachnida</taxon>
        <taxon>Acari</taxon>
        <taxon>Acariformes</taxon>
        <taxon>Sarcoptiformes</taxon>
        <taxon>Astigmata</taxon>
        <taxon>Psoroptidia</taxon>
        <taxon>Analgoidea</taxon>
        <taxon>Pyroglyphidae</taxon>
        <taxon>Dermatophagoidinae</taxon>
        <taxon>Dermatophagoides</taxon>
    </lineage>
</organism>
<evidence type="ECO:0000313" key="2">
    <source>
        <dbReference type="Proteomes" id="UP000887458"/>
    </source>
</evidence>
<evidence type="ECO:0000313" key="1">
    <source>
        <dbReference type="EMBL" id="KAH9412688.1"/>
    </source>
</evidence>
<accession>A0ABQ8IQT9</accession>
<dbReference type="EMBL" id="NJHN03000129">
    <property type="protein sequence ID" value="KAH9412688.1"/>
    <property type="molecule type" value="Genomic_DNA"/>
</dbReference>
<comment type="caution">
    <text evidence="1">The sequence shown here is derived from an EMBL/GenBank/DDBJ whole genome shotgun (WGS) entry which is preliminary data.</text>
</comment>
<gene>
    <name evidence="1" type="ORF">DERP_006653</name>
</gene>
<name>A0ABQ8IQT9_DERPT</name>
<reference evidence="1 2" key="1">
    <citation type="journal article" date="2018" name="J. Allergy Clin. Immunol.">
        <title>High-quality assembly of Dermatophagoides pteronyssinus genome and transcriptome reveals a wide range of novel allergens.</title>
        <authorList>
            <person name="Liu X.Y."/>
            <person name="Yang K.Y."/>
            <person name="Wang M.Q."/>
            <person name="Kwok J.S."/>
            <person name="Zeng X."/>
            <person name="Yang Z."/>
            <person name="Xiao X.J."/>
            <person name="Lau C.P."/>
            <person name="Li Y."/>
            <person name="Huang Z.M."/>
            <person name="Ba J.G."/>
            <person name="Yim A.K."/>
            <person name="Ouyang C.Y."/>
            <person name="Ngai S.M."/>
            <person name="Chan T.F."/>
            <person name="Leung E.L."/>
            <person name="Liu L."/>
            <person name="Liu Z.G."/>
            <person name="Tsui S.K."/>
        </authorList>
    </citation>
    <scope>NUCLEOTIDE SEQUENCE [LARGE SCALE GENOMIC DNA]</scope>
    <source>
        <strain evidence="1">Derp</strain>
    </source>
</reference>
<protein>
    <submittedName>
        <fullName evidence="1">Uncharacterized protein</fullName>
    </submittedName>
</protein>
<reference evidence="1 2" key="2">
    <citation type="journal article" date="2022" name="Mol. Biol. Evol.">
        <title>Comparative Genomics Reveals Insights into the Divergent Evolution of Astigmatic Mites and Household Pest Adaptations.</title>
        <authorList>
            <person name="Xiong Q."/>
            <person name="Wan A.T."/>
            <person name="Liu X."/>
            <person name="Fung C.S."/>
            <person name="Xiao X."/>
            <person name="Malainual N."/>
            <person name="Hou J."/>
            <person name="Wang L."/>
            <person name="Wang M."/>
            <person name="Yang K.Y."/>
            <person name="Cui Y."/>
            <person name="Leung E.L."/>
            <person name="Nong W."/>
            <person name="Shin S.K."/>
            <person name="Au S.W."/>
            <person name="Jeong K.Y."/>
            <person name="Chew F.T."/>
            <person name="Hui J.H."/>
            <person name="Leung T.F."/>
            <person name="Tungtrongchitr A."/>
            <person name="Zhong N."/>
            <person name="Liu Z."/>
            <person name="Tsui S.K."/>
        </authorList>
    </citation>
    <scope>NUCLEOTIDE SEQUENCE [LARGE SCALE GENOMIC DNA]</scope>
    <source>
        <strain evidence="1">Derp</strain>
    </source>
</reference>
<keyword evidence="2" id="KW-1185">Reference proteome</keyword>
<sequence>MTSNINSTAYSNGITGNSHGNLVLVGISIPVPLIPNGQTVVKRIWEFSSNSSYIHFIKPTTACLLALLTQKCAIIFTSKISRIFSDFKFLNGSHGAIPALFTRISKSPNCCRNFCAAFSTCSSLRTSTTNQPIFFIKKTLKQTSLISHRIVMAPAPANFIANSRPNPEPAPVINTTLFWTFFLRLGRIAAINGPANVFINNIAEYI</sequence>